<feature type="domain" description="HD" evidence="2">
    <location>
        <begin position="79"/>
        <end position="177"/>
    </location>
</feature>
<dbReference type="CDD" id="cd00077">
    <property type="entry name" value="HDc"/>
    <property type="match status" value="1"/>
</dbReference>
<dbReference type="InterPro" id="IPR006674">
    <property type="entry name" value="HD_domain"/>
</dbReference>
<organism evidence="3 4">
    <name type="scientific">Podospora bellae-mahoneyi</name>
    <dbReference type="NCBI Taxonomy" id="2093777"/>
    <lineage>
        <taxon>Eukaryota</taxon>
        <taxon>Fungi</taxon>
        <taxon>Dikarya</taxon>
        <taxon>Ascomycota</taxon>
        <taxon>Pezizomycotina</taxon>
        <taxon>Sordariomycetes</taxon>
        <taxon>Sordariomycetidae</taxon>
        <taxon>Sordariales</taxon>
        <taxon>Podosporaceae</taxon>
        <taxon>Podospora</taxon>
    </lineage>
</organism>
<protein>
    <recommendedName>
        <fullName evidence="2">HD domain-containing protein</fullName>
    </recommendedName>
</protein>
<dbReference type="GeneID" id="87901091"/>
<dbReference type="PANTHER" id="PTHR35569:SF1">
    <property type="entry name" value="CYANAMIDE HYDRATASE DDI2-RELATED"/>
    <property type="match status" value="1"/>
</dbReference>
<reference evidence="3 4" key="1">
    <citation type="journal article" date="2023" name="bioRxiv">
        <title>High-quality genome assemblies of four members of thePodospora anserinaspecies complex.</title>
        <authorList>
            <person name="Ament-Velasquez S.L."/>
            <person name="Vogan A.A."/>
            <person name="Wallerman O."/>
            <person name="Hartmann F."/>
            <person name="Gautier V."/>
            <person name="Silar P."/>
            <person name="Giraud T."/>
            <person name="Johannesson H."/>
        </authorList>
    </citation>
    <scope>NUCLEOTIDE SEQUENCE [LARGE SCALE GENOMIC DNA]</scope>
    <source>
        <strain evidence="3 4">CBS 112042</strain>
    </source>
</reference>
<comment type="caution">
    <text evidence="3">The sequence shown here is derived from an EMBL/GenBank/DDBJ whole genome shotgun (WGS) entry which is preliminary data.</text>
</comment>
<dbReference type="Pfam" id="PF01966">
    <property type="entry name" value="HD"/>
    <property type="match status" value="1"/>
</dbReference>
<keyword evidence="1" id="KW-1133">Transmembrane helix</keyword>
<feature type="transmembrane region" description="Helical" evidence="1">
    <location>
        <begin position="7"/>
        <end position="27"/>
    </location>
</feature>
<gene>
    <name evidence="3" type="ORF">QC761_700230</name>
</gene>
<dbReference type="RefSeq" id="XP_062728945.1">
    <property type="nucleotide sequence ID" value="XM_062881609.1"/>
</dbReference>
<sequence length="280" mass="31700">MYSENMLTRLLTIGHIALIIFHLQLFACHPLTSGPRYEARGVTTSHRYPTRELAGITVIDTPLVRSAQAFALAHSSSTTYNHVMRSWLFGALMVKNNATLQRTIDLEIQAVSALLHDLGWDQTPSSPIISPDRRFEVDGAIAARAFLHDHPNGRKWNERRVQLVWDAIALHTERALNYFKEPAVRLVSQGISLDFETAEIAKATFGIPISEYQAVVAEFPKEGFKQALNETFVWLCREKPGSTYSETKTDTWMQPWGDRYVDGYNSSANLRIDIIDRNLP</sequence>
<evidence type="ECO:0000259" key="2">
    <source>
        <dbReference type="Pfam" id="PF01966"/>
    </source>
</evidence>
<keyword evidence="1" id="KW-0812">Transmembrane</keyword>
<evidence type="ECO:0000313" key="3">
    <source>
        <dbReference type="EMBL" id="KAK4639969.1"/>
    </source>
</evidence>
<dbReference type="PANTHER" id="PTHR35569">
    <property type="entry name" value="CYANAMIDE HYDRATASE DDI2-RELATED"/>
    <property type="match status" value="1"/>
</dbReference>
<evidence type="ECO:0000256" key="1">
    <source>
        <dbReference type="SAM" id="Phobius"/>
    </source>
</evidence>
<dbReference type="EMBL" id="JAFFGZ010000009">
    <property type="protein sequence ID" value="KAK4639969.1"/>
    <property type="molecule type" value="Genomic_DNA"/>
</dbReference>
<dbReference type="Gene3D" id="1.10.3210.10">
    <property type="entry name" value="Hypothetical protein af1432"/>
    <property type="match status" value="1"/>
</dbReference>
<dbReference type="SUPFAM" id="SSF109604">
    <property type="entry name" value="HD-domain/PDEase-like"/>
    <property type="match status" value="1"/>
</dbReference>
<keyword evidence="1" id="KW-0472">Membrane</keyword>
<evidence type="ECO:0000313" key="4">
    <source>
        <dbReference type="Proteomes" id="UP001322138"/>
    </source>
</evidence>
<accession>A0ABR0FA08</accession>
<name>A0ABR0FA08_9PEZI</name>
<proteinExistence type="predicted"/>
<dbReference type="InterPro" id="IPR003607">
    <property type="entry name" value="HD/PDEase_dom"/>
</dbReference>
<keyword evidence="4" id="KW-1185">Reference proteome</keyword>
<dbReference type="Proteomes" id="UP001322138">
    <property type="component" value="Unassembled WGS sequence"/>
</dbReference>